<dbReference type="EMBL" id="FLQV01003528">
    <property type="protein sequence ID" value="SBT02565.1"/>
    <property type="molecule type" value="Genomic_DNA"/>
</dbReference>
<evidence type="ECO:0000256" key="1">
    <source>
        <dbReference type="SAM" id="Phobius"/>
    </source>
</evidence>
<evidence type="ECO:0000313" key="2">
    <source>
        <dbReference type="EMBL" id="SBT02565.1"/>
    </source>
</evidence>
<evidence type="ECO:0000313" key="3">
    <source>
        <dbReference type="Proteomes" id="UP000078546"/>
    </source>
</evidence>
<reference evidence="3" key="1">
    <citation type="submission" date="2016-05" db="EMBL/GenBank/DDBJ databases">
        <authorList>
            <person name="Naeem Raeece"/>
        </authorList>
    </citation>
    <scope>NUCLEOTIDE SEQUENCE [LARGE SCALE GENOMIC DNA]</scope>
</reference>
<organism evidence="2 3">
    <name type="scientific">Plasmodium ovale curtisi</name>
    <dbReference type="NCBI Taxonomy" id="864141"/>
    <lineage>
        <taxon>Eukaryota</taxon>
        <taxon>Sar</taxon>
        <taxon>Alveolata</taxon>
        <taxon>Apicomplexa</taxon>
        <taxon>Aconoidasida</taxon>
        <taxon>Haemosporida</taxon>
        <taxon>Plasmodiidae</taxon>
        <taxon>Plasmodium</taxon>
        <taxon>Plasmodium (Plasmodium)</taxon>
    </lineage>
</organism>
<dbReference type="Proteomes" id="UP000078546">
    <property type="component" value="Unassembled WGS sequence"/>
</dbReference>
<protein>
    <submittedName>
        <fullName evidence="2">PIR Superfamily Protein</fullName>
    </submittedName>
</protein>
<sequence>MSPKILTFYNISNSYKKYKEMLECYKNDDQLIYTFNCDNFTNQYIKDVKGDVFKFCYAEFHQKYNYEESVNALDKYINQINIHTSDKLVKLTDLYDILENFDSEYRLNGKKETCTGDCFDLYIKYVGECRKGYDNDFCNELKNFIAKYNFFIQDILLLKGEKYLLLPVDYFDVVGIIIIPFVLIIGTSLILPLLYKFTPFGLWMRHQIGKNKNTLDNIHEEARDLLHNYEIDNKNSRTQNYNITYNSA</sequence>
<proteinExistence type="predicted"/>
<gene>
    <name evidence="2" type="ORF">POVCU1_078360</name>
</gene>
<feature type="transmembrane region" description="Helical" evidence="1">
    <location>
        <begin position="173"/>
        <end position="195"/>
    </location>
</feature>
<keyword evidence="1" id="KW-0472">Membrane</keyword>
<dbReference type="Pfam" id="PF05795">
    <property type="entry name" value="Plasmodium_Vir"/>
    <property type="match status" value="1"/>
</dbReference>
<keyword evidence="1" id="KW-1133">Transmembrane helix</keyword>
<keyword evidence="1" id="KW-0812">Transmembrane</keyword>
<accession>A0A1A8XE03</accession>
<dbReference type="InterPro" id="IPR008780">
    <property type="entry name" value="Plasmodium_Vir"/>
</dbReference>
<name>A0A1A8XE03_PLAOA</name>
<dbReference type="AlphaFoldDB" id="A0A1A8XE03"/>